<evidence type="ECO:0000313" key="2">
    <source>
        <dbReference type="EMBL" id="NMM99866.1"/>
    </source>
</evidence>
<reference evidence="2 3" key="1">
    <citation type="submission" date="2020-02" db="EMBL/GenBank/DDBJ databases">
        <title>Characterization of phylogenetic diversity of novel bifidobacterial species isolated in Czech ZOOs.</title>
        <authorList>
            <person name="Lugli G.A."/>
            <person name="Vera N.B."/>
            <person name="Ventura M."/>
        </authorList>
    </citation>
    <scope>NUCLEOTIDE SEQUENCE [LARGE SCALE GENOMIC DNA]</scope>
    <source>
        <strain evidence="2 3">DSM 109958</strain>
    </source>
</reference>
<feature type="domain" description="RCK C-terminal" evidence="1">
    <location>
        <begin position="136"/>
        <end position="217"/>
    </location>
</feature>
<dbReference type="EMBL" id="JAAIIH010000001">
    <property type="protein sequence ID" value="NMM99866.1"/>
    <property type="molecule type" value="Genomic_DNA"/>
</dbReference>
<dbReference type="PANTHER" id="PTHR43833:SF7">
    <property type="entry name" value="KTR SYSTEM POTASSIUM UPTAKE PROTEIN C"/>
    <property type="match status" value="1"/>
</dbReference>
<dbReference type="InterPro" id="IPR036721">
    <property type="entry name" value="RCK_C_sf"/>
</dbReference>
<keyword evidence="3" id="KW-1185">Reference proteome</keyword>
<dbReference type="GO" id="GO:0008324">
    <property type="term" value="F:monoatomic cation transmembrane transporter activity"/>
    <property type="evidence" value="ECO:0007669"/>
    <property type="project" value="InterPro"/>
</dbReference>
<dbReference type="InterPro" id="IPR050721">
    <property type="entry name" value="Trk_Ktr_HKT_K-transport"/>
</dbReference>
<dbReference type="Pfam" id="PF02080">
    <property type="entry name" value="TrkA_C"/>
    <property type="match status" value="1"/>
</dbReference>
<dbReference type="Proteomes" id="UP000588277">
    <property type="component" value="Unassembled WGS sequence"/>
</dbReference>
<evidence type="ECO:0000259" key="1">
    <source>
        <dbReference type="PROSITE" id="PS51202"/>
    </source>
</evidence>
<dbReference type="InterPro" id="IPR006037">
    <property type="entry name" value="RCK_C"/>
</dbReference>
<dbReference type="RefSeq" id="WP_169275009.1">
    <property type="nucleotide sequence ID" value="NZ_JAAIIH010000001.1"/>
</dbReference>
<comment type="caution">
    <text evidence="2">The sequence shown here is derived from an EMBL/GenBank/DDBJ whole genome shotgun (WGS) entry which is preliminary data.</text>
</comment>
<dbReference type="InterPro" id="IPR003148">
    <property type="entry name" value="RCK_N"/>
</dbReference>
<dbReference type="Pfam" id="PF02254">
    <property type="entry name" value="TrkA_N"/>
    <property type="match status" value="1"/>
</dbReference>
<dbReference type="AlphaFoldDB" id="A0A7Y0F2G8"/>
<dbReference type="InterPro" id="IPR036291">
    <property type="entry name" value="NAD(P)-bd_dom_sf"/>
</dbReference>
<organism evidence="2 3">
    <name type="scientific">Bifidobacterium moraviense</name>
    <dbReference type="NCBI Taxonomy" id="2675323"/>
    <lineage>
        <taxon>Bacteria</taxon>
        <taxon>Bacillati</taxon>
        <taxon>Actinomycetota</taxon>
        <taxon>Actinomycetes</taxon>
        <taxon>Bifidobacteriales</taxon>
        <taxon>Bifidobacteriaceae</taxon>
        <taxon>Bifidobacterium</taxon>
    </lineage>
</organism>
<dbReference type="Gene3D" id="3.40.50.720">
    <property type="entry name" value="NAD(P)-binding Rossmann-like Domain"/>
    <property type="match status" value="1"/>
</dbReference>
<gene>
    <name evidence="2" type="ORF">G1C96_0444</name>
</gene>
<evidence type="ECO:0000313" key="3">
    <source>
        <dbReference type="Proteomes" id="UP000588277"/>
    </source>
</evidence>
<dbReference type="Gene3D" id="3.30.70.1450">
    <property type="entry name" value="Regulator of K+ conductance, C-terminal domain"/>
    <property type="match status" value="1"/>
</dbReference>
<dbReference type="PROSITE" id="PS51202">
    <property type="entry name" value="RCK_C"/>
    <property type="match status" value="1"/>
</dbReference>
<name>A0A7Y0F2G8_9BIFI</name>
<dbReference type="GO" id="GO:0006813">
    <property type="term" value="P:potassium ion transport"/>
    <property type="evidence" value="ECO:0007669"/>
    <property type="project" value="InterPro"/>
</dbReference>
<dbReference type="SUPFAM" id="SSF51735">
    <property type="entry name" value="NAD(P)-binding Rossmann-fold domains"/>
    <property type="match status" value="1"/>
</dbReference>
<dbReference type="SUPFAM" id="SSF116726">
    <property type="entry name" value="TrkA C-terminal domain-like"/>
    <property type="match status" value="1"/>
</dbReference>
<proteinExistence type="predicted"/>
<dbReference type="PANTHER" id="PTHR43833">
    <property type="entry name" value="POTASSIUM CHANNEL PROTEIN 2-RELATED-RELATED"/>
    <property type="match status" value="1"/>
</dbReference>
<accession>A0A7Y0F2G8</accession>
<sequence length="217" mass="23295">MASAGNSVLVVGLGRFGSAVAQTLNDLGQDVLAVDRNPVLVARWSNVFNVVEADMTDVLAVDQIGAQDFTKAVVAIGDGIEASVLTIGNLLDAGVTDIWAKSVSKEHTRILQRMGARHIISAEADAGKRVGHLVAGEYLDYIEIEGPYTVVKIHTPASMANKTVGQAHVRERYGITIVGAITPGLDFRHGDEDTVMHRGDELIVLGLQDQIDRFIRD</sequence>
<protein>
    <submittedName>
        <fullName evidence="2">Potassium transporter</fullName>
    </submittedName>
</protein>